<evidence type="ECO:0000313" key="5">
    <source>
        <dbReference type="Proteomes" id="UP000596742"/>
    </source>
</evidence>
<feature type="chain" id="PRO_5032851023" description="MAM domain-containing protein" evidence="2">
    <location>
        <begin position="30"/>
        <end position="298"/>
    </location>
</feature>
<organism evidence="4 5">
    <name type="scientific">Mytilus galloprovincialis</name>
    <name type="common">Mediterranean mussel</name>
    <dbReference type="NCBI Taxonomy" id="29158"/>
    <lineage>
        <taxon>Eukaryota</taxon>
        <taxon>Metazoa</taxon>
        <taxon>Spiralia</taxon>
        <taxon>Lophotrochozoa</taxon>
        <taxon>Mollusca</taxon>
        <taxon>Bivalvia</taxon>
        <taxon>Autobranchia</taxon>
        <taxon>Pteriomorphia</taxon>
        <taxon>Mytilida</taxon>
        <taxon>Mytiloidea</taxon>
        <taxon>Mytilidae</taxon>
        <taxon>Mytilinae</taxon>
        <taxon>Mytilus</taxon>
    </lineage>
</organism>
<dbReference type="Proteomes" id="UP000596742">
    <property type="component" value="Unassembled WGS sequence"/>
</dbReference>
<evidence type="ECO:0000313" key="4">
    <source>
        <dbReference type="EMBL" id="VDI83998.1"/>
    </source>
</evidence>
<dbReference type="Gene3D" id="2.60.120.200">
    <property type="match status" value="1"/>
</dbReference>
<accession>A0A8B6HU53</accession>
<dbReference type="PROSITE" id="PS50060">
    <property type="entry name" value="MAM_2"/>
    <property type="match status" value="1"/>
</dbReference>
<dbReference type="InterPro" id="IPR013320">
    <property type="entry name" value="ConA-like_dom_sf"/>
</dbReference>
<keyword evidence="2" id="KW-0732">Signal</keyword>
<feature type="domain" description="MAM" evidence="3">
    <location>
        <begin position="33"/>
        <end position="90"/>
    </location>
</feature>
<keyword evidence="5" id="KW-1185">Reference proteome</keyword>
<evidence type="ECO:0000256" key="2">
    <source>
        <dbReference type="SAM" id="SignalP"/>
    </source>
</evidence>
<sequence length="298" mass="33019">MIKRPRNVMMLLTLELLILLVINVNTISGIVNSSCTFESGQCGWSVIGLDRYKWKRQHGRTSHSYTGPDKDHTTSSDLVVGLVIGGLLLVCVVIVIVVLIRRQSLKSRPRETIKNNSGEYDYIDSHDLAFPLSAIHSSHIPNDGKNSYTASAVRRNTTVSGNSTLGDQTYSIVDQTLESTLNKTRDDGKGTTDSYMVLDPTATGFNRTTLPNTRSDCEFAKPVIVTGNSIGDEDQYALSEEGCYDHSGNNRHKELEVNIYNHSVDTIYDSGSHKRKGEGREDTYDHFLGQITEDGNDI</sequence>
<dbReference type="GO" id="GO:0016020">
    <property type="term" value="C:membrane"/>
    <property type="evidence" value="ECO:0007669"/>
    <property type="project" value="InterPro"/>
</dbReference>
<reference evidence="4" key="1">
    <citation type="submission" date="2018-11" db="EMBL/GenBank/DDBJ databases">
        <authorList>
            <person name="Alioto T."/>
            <person name="Alioto T."/>
        </authorList>
    </citation>
    <scope>NUCLEOTIDE SEQUENCE</scope>
</reference>
<evidence type="ECO:0000259" key="3">
    <source>
        <dbReference type="PROSITE" id="PS50060"/>
    </source>
</evidence>
<dbReference type="OrthoDB" id="6141628at2759"/>
<dbReference type="SUPFAM" id="SSF49899">
    <property type="entry name" value="Concanavalin A-like lectins/glucanases"/>
    <property type="match status" value="1"/>
</dbReference>
<feature type="signal peptide" evidence="2">
    <location>
        <begin position="1"/>
        <end position="29"/>
    </location>
</feature>
<evidence type="ECO:0000256" key="1">
    <source>
        <dbReference type="SAM" id="Phobius"/>
    </source>
</evidence>
<keyword evidence="1" id="KW-0812">Transmembrane</keyword>
<dbReference type="InterPro" id="IPR000998">
    <property type="entry name" value="MAM_dom"/>
</dbReference>
<keyword evidence="1" id="KW-0472">Membrane</keyword>
<comment type="caution">
    <text evidence="4">The sequence shown here is derived from an EMBL/GenBank/DDBJ whole genome shotgun (WGS) entry which is preliminary data.</text>
</comment>
<dbReference type="EMBL" id="UYJE01010523">
    <property type="protein sequence ID" value="VDI83998.1"/>
    <property type="molecule type" value="Genomic_DNA"/>
</dbReference>
<dbReference type="AlphaFoldDB" id="A0A8B6HU53"/>
<feature type="transmembrane region" description="Helical" evidence="1">
    <location>
        <begin position="78"/>
        <end position="100"/>
    </location>
</feature>
<name>A0A8B6HU53_MYTGA</name>
<proteinExistence type="predicted"/>
<gene>
    <name evidence="4" type="ORF">MGAL_10B075625</name>
</gene>
<keyword evidence="1" id="KW-1133">Transmembrane helix</keyword>
<protein>
    <recommendedName>
        <fullName evidence="3">MAM domain-containing protein</fullName>
    </recommendedName>
</protein>